<proteinExistence type="inferred from homology"/>
<feature type="domain" description="TonB-dependent receptor plug" evidence="15">
    <location>
        <begin position="53"/>
        <end position="162"/>
    </location>
</feature>
<dbReference type="PANTHER" id="PTHR32552:SF81">
    <property type="entry name" value="TONB-DEPENDENT OUTER MEMBRANE RECEPTOR"/>
    <property type="match status" value="1"/>
</dbReference>
<dbReference type="PANTHER" id="PTHR32552">
    <property type="entry name" value="FERRICHROME IRON RECEPTOR-RELATED"/>
    <property type="match status" value="1"/>
</dbReference>
<evidence type="ECO:0000313" key="17">
    <source>
        <dbReference type="Proteomes" id="UP000433652"/>
    </source>
</evidence>
<comment type="caution">
    <text evidence="16">The sequence shown here is derived from an EMBL/GenBank/DDBJ whole genome shotgun (WGS) entry which is preliminary data.</text>
</comment>
<evidence type="ECO:0000256" key="4">
    <source>
        <dbReference type="ARBA" id="ARBA00022496"/>
    </source>
</evidence>
<dbReference type="InterPro" id="IPR012910">
    <property type="entry name" value="Plug_dom"/>
</dbReference>
<evidence type="ECO:0000256" key="8">
    <source>
        <dbReference type="ARBA" id="ARBA00023077"/>
    </source>
</evidence>
<comment type="similarity">
    <text evidence="11 12">Belongs to the TonB-dependent receptor family.</text>
</comment>
<evidence type="ECO:0000256" key="2">
    <source>
        <dbReference type="ARBA" id="ARBA00022448"/>
    </source>
</evidence>
<keyword evidence="8 12" id="KW-0798">TonB box</keyword>
<dbReference type="SUPFAM" id="SSF56935">
    <property type="entry name" value="Porins"/>
    <property type="match status" value="1"/>
</dbReference>
<dbReference type="PROSITE" id="PS52016">
    <property type="entry name" value="TONB_DEPENDENT_REC_3"/>
    <property type="match status" value="1"/>
</dbReference>
<keyword evidence="6" id="KW-0408">Iron</keyword>
<feature type="domain" description="TonB-dependent receptor-like beta-barrel" evidence="14">
    <location>
        <begin position="183"/>
        <end position="640"/>
    </location>
</feature>
<dbReference type="EMBL" id="WTYM01000030">
    <property type="protein sequence ID" value="MXO58648.1"/>
    <property type="molecule type" value="Genomic_DNA"/>
</dbReference>
<evidence type="ECO:0000313" key="16">
    <source>
        <dbReference type="EMBL" id="MXO58648.1"/>
    </source>
</evidence>
<keyword evidence="4" id="KW-0410">Iron transport</keyword>
<evidence type="ECO:0000256" key="3">
    <source>
        <dbReference type="ARBA" id="ARBA00022452"/>
    </source>
</evidence>
<dbReference type="Pfam" id="PF00593">
    <property type="entry name" value="TonB_dep_Rec_b-barrel"/>
    <property type="match status" value="1"/>
</dbReference>
<dbReference type="InterPro" id="IPR000531">
    <property type="entry name" value="Beta-barrel_TonB"/>
</dbReference>
<dbReference type="GO" id="GO:0009279">
    <property type="term" value="C:cell outer membrane"/>
    <property type="evidence" value="ECO:0007669"/>
    <property type="project" value="UniProtKB-SubCell"/>
</dbReference>
<keyword evidence="5 11" id="KW-0812">Transmembrane</keyword>
<dbReference type="Pfam" id="PF07715">
    <property type="entry name" value="Plug"/>
    <property type="match status" value="1"/>
</dbReference>
<reference evidence="16 17" key="1">
    <citation type="submission" date="2019-12" db="EMBL/GenBank/DDBJ databases">
        <title>Genomic-based taxomic classification of the family Erythrobacteraceae.</title>
        <authorList>
            <person name="Xu L."/>
        </authorList>
    </citation>
    <scope>NUCLEOTIDE SEQUENCE [LARGE SCALE GENOMIC DNA]</scope>
    <source>
        <strain evidence="16 17">MCCC 1K01500</strain>
    </source>
</reference>
<protein>
    <submittedName>
        <fullName evidence="16">TonB-dependent receptor</fullName>
    </submittedName>
</protein>
<feature type="signal peptide" evidence="13">
    <location>
        <begin position="1"/>
        <end position="23"/>
    </location>
</feature>
<dbReference type="Gene3D" id="2.170.130.10">
    <property type="entry name" value="TonB-dependent receptor, plug domain"/>
    <property type="match status" value="1"/>
</dbReference>
<evidence type="ECO:0000256" key="6">
    <source>
        <dbReference type="ARBA" id="ARBA00023004"/>
    </source>
</evidence>
<gene>
    <name evidence="16" type="ORF">GRI89_03715</name>
</gene>
<evidence type="ECO:0000259" key="14">
    <source>
        <dbReference type="Pfam" id="PF00593"/>
    </source>
</evidence>
<evidence type="ECO:0000256" key="10">
    <source>
        <dbReference type="ARBA" id="ARBA00023237"/>
    </source>
</evidence>
<evidence type="ECO:0000259" key="15">
    <source>
        <dbReference type="Pfam" id="PF07715"/>
    </source>
</evidence>
<evidence type="ECO:0000256" key="1">
    <source>
        <dbReference type="ARBA" id="ARBA00004571"/>
    </source>
</evidence>
<evidence type="ECO:0000256" key="11">
    <source>
        <dbReference type="PROSITE-ProRule" id="PRU01360"/>
    </source>
</evidence>
<dbReference type="InterPro" id="IPR037066">
    <property type="entry name" value="Plug_dom_sf"/>
</dbReference>
<comment type="subcellular location">
    <subcellularLocation>
        <location evidence="1 11">Cell outer membrane</location>
        <topology evidence="1 11">Multi-pass membrane protein</topology>
    </subcellularLocation>
</comment>
<dbReference type="InterPro" id="IPR039426">
    <property type="entry name" value="TonB-dep_rcpt-like"/>
</dbReference>
<dbReference type="InterPro" id="IPR036942">
    <property type="entry name" value="Beta-barrel_TonB_sf"/>
</dbReference>
<dbReference type="GO" id="GO:0006826">
    <property type="term" value="P:iron ion transport"/>
    <property type="evidence" value="ECO:0007669"/>
    <property type="project" value="UniProtKB-KW"/>
</dbReference>
<dbReference type="Gene3D" id="2.40.170.20">
    <property type="entry name" value="TonB-dependent receptor, beta-barrel domain"/>
    <property type="match status" value="1"/>
</dbReference>
<dbReference type="OrthoDB" id="9760620at2"/>
<evidence type="ECO:0000256" key="13">
    <source>
        <dbReference type="SAM" id="SignalP"/>
    </source>
</evidence>
<keyword evidence="9 11" id="KW-0472">Membrane</keyword>
<evidence type="ECO:0000256" key="9">
    <source>
        <dbReference type="ARBA" id="ARBA00023136"/>
    </source>
</evidence>
<evidence type="ECO:0000256" key="12">
    <source>
        <dbReference type="RuleBase" id="RU003357"/>
    </source>
</evidence>
<dbReference type="Proteomes" id="UP000433652">
    <property type="component" value="Unassembled WGS sequence"/>
</dbReference>
<dbReference type="AlphaFoldDB" id="A0A6I4STF2"/>
<keyword evidence="17" id="KW-1185">Reference proteome</keyword>
<dbReference type="RefSeq" id="WP_159792333.1">
    <property type="nucleotide sequence ID" value="NZ_WTYM01000030.1"/>
</dbReference>
<feature type="chain" id="PRO_5026058146" evidence="13">
    <location>
        <begin position="24"/>
        <end position="681"/>
    </location>
</feature>
<organism evidence="16 17">
    <name type="scientific">Croceibacterium salegens</name>
    <dbReference type="NCBI Taxonomy" id="1737568"/>
    <lineage>
        <taxon>Bacteria</taxon>
        <taxon>Pseudomonadati</taxon>
        <taxon>Pseudomonadota</taxon>
        <taxon>Alphaproteobacteria</taxon>
        <taxon>Sphingomonadales</taxon>
        <taxon>Erythrobacteraceae</taxon>
        <taxon>Croceibacterium</taxon>
    </lineage>
</organism>
<evidence type="ECO:0000256" key="7">
    <source>
        <dbReference type="ARBA" id="ARBA00023065"/>
    </source>
</evidence>
<evidence type="ECO:0000256" key="5">
    <source>
        <dbReference type="ARBA" id="ARBA00022692"/>
    </source>
</evidence>
<keyword evidence="2 11" id="KW-0813">Transport</keyword>
<accession>A0A6I4STF2</accession>
<keyword evidence="16" id="KW-0675">Receptor</keyword>
<keyword evidence="10 11" id="KW-0998">Cell outer membrane</keyword>
<sequence length="681" mass="73965">MHKLLCGSAMALAALTPLSAAWADEGEQDPPIIVTADRDPDDPAVVADARERLSRTPGSVSVVAAETYEDHTVVGLPDILRDVPGVLTNKRYGEESRMSIRGSGLDQSYHQRGVMLAQDGVPFADADGFGDFQKIDPLGARYVEVYKGGNALRFGGAQLGGAVNFITPNGKTAETPYSLRLEAGSWDTFRGQGSVAGKSGGFDYYGSVNGFRSDGYRDNEAGKQLRGTLDLGYSFGEDNEVRAIGYGATIRQEVPGAVTLTDALTNPTFAGNGVVDRRQAREQDLFRGSLQTHLRLSDGLVFEGGVYATQMDLHHPISIVIDQDTDTQGAFGRFDLSGELGGHRADLYFGAYYRQGGTKQDLYLNSHGANGFRIGQAVNEASGLDLFAEGRFFVVPSLALVAGGSYGHASRNYDNLLAAKHDEVDFDWFAPRVGLLFEQGAVQVYANYTRSVEPPHFGALTQTNTSGSVFVPLDTQRAWTAEIGTRGKSGAFTWDVTYYRADVRGELLSFTPVANLPATVFNAGDTLHEGIEANLDWRIMDNEHGHLRLRQTYAWSNFHFDGDPVYGDNQLPVAPEHQYRISLRYDGAHGLFVEPFVDWRMQDVWVDYANTMQAPGYALLNIGAGIDLGPATLFVDARNLTDKRYAAEFAAVTDASLPTANTAVFFPGEGRSVFGGVRVAF</sequence>
<keyword evidence="3 11" id="KW-1134">Transmembrane beta strand</keyword>
<keyword evidence="7" id="KW-0406">Ion transport</keyword>
<name>A0A6I4STF2_9SPHN</name>
<keyword evidence="13" id="KW-0732">Signal</keyword>